<keyword evidence="2" id="KW-1185">Reference proteome</keyword>
<dbReference type="InterPro" id="IPR026627">
    <property type="entry name" value="NDUFB2_animal"/>
</dbReference>
<organism evidence="1 2">
    <name type="scientific">Aromia moschata</name>
    <dbReference type="NCBI Taxonomy" id="1265417"/>
    <lineage>
        <taxon>Eukaryota</taxon>
        <taxon>Metazoa</taxon>
        <taxon>Ecdysozoa</taxon>
        <taxon>Arthropoda</taxon>
        <taxon>Hexapoda</taxon>
        <taxon>Insecta</taxon>
        <taxon>Pterygota</taxon>
        <taxon>Neoptera</taxon>
        <taxon>Endopterygota</taxon>
        <taxon>Coleoptera</taxon>
        <taxon>Polyphaga</taxon>
        <taxon>Cucujiformia</taxon>
        <taxon>Chrysomeloidea</taxon>
        <taxon>Cerambycidae</taxon>
        <taxon>Cerambycinae</taxon>
        <taxon>Callichromatini</taxon>
        <taxon>Aromia</taxon>
    </lineage>
</organism>
<dbReference type="GO" id="GO:0045271">
    <property type="term" value="C:respiratory chain complex I"/>
    <property type="evidence" value="ECO:0007669"/>
    <property type="project" value="InterPro"/>
</dbReference>
<evidence type="ECO:0000313" key="2">
    <source>
        <dbReference type="Proteomes" id="UP001162162"/>
    </source>
</evidence>
<proteinExistence type="predicted"/>
<accession>A0AAV8X1G9</accession>
<feature type="non-terminal residue" evidence="1">
    <location>
        <position position="1"/>
    </location>
</feature>
<dbReference type="PANTHER" id="PTHR47331:SF5">
    <property type="entry name" value="RIBONUCLEASE H"/>
    <property type="match status" value="1"/>
</dbReference>
<comment type="caution">
    <text evidence="1">The sequence shown here is derived from an EMBL/GenBank/DDBJ whole genome shotgun (WGS) entry which is preliminary data.</text>
</comment>
<sequence length="470" mass="53915">NLDANNPDLLELEVRLKKLDLCWQAFCDIQLEIDILDDNPNDHEQERQTFENDYFKYEAMARRLLNPQVGSIVGESGANSNSLVNEKFNIKLPKINLPVFDGSYENWLYFKDTFNSIVHANKAIADVQKFHYLRSCLKGEAADLIKSLEVSSANYNAAWQLINDRYENKNLLVNNHVKALFNLPAVSKESHTSVTCLIVPQITGNLPAISFDSNCLNLPPDVNLADPAFNESSKIDMLLGAQLFWRLIRMGQISLGKHNPILQNTALGWVISGEIGKSKINRISTNCNFVSTNDIDNNLRKFWELEEKATTLPLSQEEQSVEDYFKATTYRGSDGKFVVRLPLKQLTDVLGIHYIQNIRLSRVAYRLNFALNWFLLIRRNSFKEITIVHPSDCQTSHSKKSHMELPQRPTPASKKLVLLAELSQGFAWWWILWHLWTEGDEIIGKYKYPDTCQWSDDELGIPECHDKNKK</sequence>
<dbReference type="InterPro" id="IPR005312">
    <property type="entry name" value="DUF1759"/>
</dbReference>
<reference evidence="1" key="1">
    <citation type="journal article" date="2023" name="Insect Mol. Biol.">
        <title>Genome sequencing provides insights into the evolution of gene families encoding plant cell wall-degrading enzymes in longhorned beetles.</title>
        <authorList>
            <person name="Shin N.R."/>
            <person name="Okamura Y."/>
            <person name="Kirsch R."/>
            <person name="Pauchet Y."/>
        </authorList>
    </citation>
    <scope>NUCLEOTIDE SEQUENCE</scope>
    <source>
        <strain evidence="1">AMC_N1</strain>
    </source>
</reference>
<dbReference type="Pfam" id="PF14813">
    <property type="entry name" value="NADH_B2"/>
    <property type="match status" value="1"/>
</dbReference>
<evidence type="ECO:0000313" key="1">
    <source>
        <dbReference type="EMBL" id="KAJ8932446.1"/>
    </source>
</evidence>
<dbReference type="PANTHER" id="PTHR47331">
    <property type="entry name" value="PHD-TYPE DOMAIN-CONTAINING PROTEIN"/>
    <property type="match status" value="1"/>
</dbReference>
<dbReference type="EMBL" id="JAPWTK010001464">
    <property type="protein sequence ID" value="KAJ8932446.1"/>
    <property type="molecule type" value="Genomic_DNA"/>
</dbReference>
<dbReference type="AlphaFoldDB" id="A0AAV8X1G9"/>
<name>A0AAV8X1G9_9CUCU</name>
<dbReference type="GO" id="GO:0005743">
    <property type="term" value="C:mitochondrial inner membrane"/>
    <property type="evidence" value="ECO:0007669"/>
    <property type="project" value="InterPro"/>
</dbReference>
<protein>
    <recommendedName>
        <fullName evidence="3">Peptidase aspartic putative domain-containing protein</fullName>
    </recommendedName>
</protein>
<dbReference type="Proteomes" id="UP001162162">
    <property type="component" value="Unassembled WGS sequence"/>
</dbReference>
<gene>
    <name evidence="1" type="ORF">NQ318_015602</name>
</gene>
<dbReference type="Pfam" id="PF03564">
    <property type="entry name" value="DUF1759"/>
    <property type="match status" value="1"/>
</dbReference>
<evidence type="ECO:0008006" key="3">
    <source>
        <dbReference type="Google" id="ProtNLM"/>
    </source>
</evidence>